<accession>A0AAV5MHX7</accession>
<evidence type="ECO:0000313" key="1">
    <source>
        <dbReference type="EMBL" id="GKV49551.1"/>
    </source>
</evidence>
<proteinExistence type="predicted"/>
<dbReference type="AlphaFoldDB" id="A0AAV5MHX7"/>
<protein>
    <submittedName>
        <fullName evidence="1">Uncharacterized protein</fullName>
    </submittedName>
</protein>
<reference evidence="1 2" key="1">
    <citation type="journal article" date="2021" name="Commun. Biol.">
        <title>The genome of Shorea leprosula (Dipterocarpaceae) highlights the ecological relevance of drought in aseasonal tropical rainforests.</title>
        <authorList>
            <person name="Ng K.K.S."/>
            <person name="Kobayashi M.J."/>
            <person name="Fawcett J.A."/>
            <person name="Hatakeyama M."/>
            <person name="Paape T."/>
            <person name="Ng C.H."/>
            <person name="Ang C.C."/>
            <person name="Tnah L.H."/>
            <person name="Lee C.T."/>
            <person name="Nishiyama T."/>
            <person name="Sese J."/>
            <person name="O'Brien M.J."/>
            <person name="Copetti D."/>
            <person name="Mohd Noor M.I."/>
            <person name="Ong R.C."/>
            <person name="Putra M."/>
            <person name="Sireger I.Z."/>
            <person name="Indrioko S."/>
            <person name="Kosugi Y."/>
            <person name="Izuno A."/>
            <person name="Isagi Y."/>
            <person name="Lee S.L."/>
            <person name="Shimizu K.K."/>
        </authorList>
    </citation>
    <scope>NUCLEOTIDE SEQUENCE [LARGE SCALE GENOMIC DNA]</scope>
    <source>
        <strain evidence="1">214</strain>
    </source>
</reference>
<dbReference type="Proteomes" id="UP001054252">
    <property type="component" value="Unassembled WGS sequence"/>
</dbReference>
<gene>
    <name evidence="1" type="ORF">SLEP1_g56293</name>
</gene>
<dbReference type="EMBL" id="BPVZ01000304">
    <property type="protein sequence ID" value="GKV49551.1"/>
    <property type="molecule type" value="Genomic_DNA"/>
</dbReference>
<comment type="caution">
    <text evidence="1">The sequence shown here is derived from an EMBL/GenBank/DDBJ whole genome shotgun (WGS) entry which is preliminary data.</text>
</comment>
<keyword evidence="2" id="KW-1185">Reference proteome</keyword>
<organism evidence="1 2">
    <name type="scientific">Rubroshorea leprosula</name>
    <dbReference type="NCBI Taxonomy" id="152421"/>
    <lineage>
        <taxon>Eukaryota</taxon>
        <taxon>Viridiplantae</taxon>
        <taxon>Streptophyta</taxon>
        <taxon>Embryophyta</taxon>
        <taxon>Tracheophyta</taxon>
        <taxon>Spermatophyta</taxon>
        <taxon>Magnoliopsida</taxon>
        <taxon>eudicotyledons</taxon>
        <taxon>Gunneridae</taxon>
        <taxon>Pentapetalae</taxon>
        <taxon>rosids</taxon>
        <taxon>malvids</taxon>
        <taxon>Malvales</taxon>
        <taxon>Dipterocarpaceae</taxon>
        <taxon>Rubroshorea</taxon>
    </lineage>
</organism>
<name>A0AAV5MHX7_9ROSI</name>
<sequence length="40" mass="4519">MAEITNCGHETKVPGGDHLDGRCQLVLEGDILVWWLRLKD</sequence>
<evidence type="ECO:0000313" key="2">
    <source>
        <dbReference type="Proteomes" id="UP001054252"/>
    </source>
</evidence>